<dbReference type="InterPro" id="IPR015813">
    <property type="entry name" value="Pyrv/PenolPyrv_kinase-like_dom"/>
</dbReference>
<dbReference type="CDD" id="cd00377">
    <property type="entry name" value="ICL_PEPM"/>
    <property type="match status" value="1"/>
</dbReference>
<dbReference type="PANTHER" id="PTHR42905:SF5">
    <property type="entry name" value="CARBOXYVINYL-CARBOXYPHOSPHONATE PHOSPHORYLMUTASE, CHLOROPLASTIC"/>
    <property type="match status" value="1"/>
</dbReference>
<evidence type="ECO:0000313" key="1">
    <source>
        <dbReference type="EMBL" id="OWT53725.1"/>
    </source>
</evidence>
<name>A0A225LWS6_9BURK</name>
<dbReference type="InterPro" id="IPR039556">
    <property type="entry name" value="ICL/PEPM"/>
</dbReference>
<evidence type="ECO:0000313" key="2">
    <source>
        <dbReference type="Proteomes" id="UP000214603"/>
    </source>
</evidence>
<dbReference type="SUPFAM" id="SSF51621">
    <property type="entry name" value="Phosphoenolpyruvate/pyruvate domain"/>
    <property type="match status" value="1"/>
</dbReference>
<reference evidence="2" key="1">
    <citation type="submission" date="2017-06" db="EMBL/GenBank/DDBJ databases">
        <title>Herbaspirillum phytohormonus sp. nov., isolated from the root nodule of Robinia pseudoacacia in lead-zinc mine.</title>
        <authorList>
            <person name="Fan M."/>
            <person name="Lin Y."/>
        </authorList>
    </citation>
    <scope>NUCLEOTIDE SEQUENCE [LARGE SCALE GENOMIC DNA]</scope>
    <source>
        <strain evidence="2">SC-089</strain>
    </source>
</reference>
<accession>A0A225LWS6</accession>
<dbReference type="InterPro" id="IPR018523">
    <property type="entry name" value="Isocitrate_lyase_ph_CS"/>
</dbReference>
<dbReference type="RefSeq" id="WP_088605905.1">
    <property type="nucleotide sequence ID" value="NZ_NJIH01000019.1"/>
</dbReference>
<sequence>MESKGKRLKDLLHAPKILIAPGVFDGFSARLVEQLGFVAGAITGSGVSEAKMGWPDRGIIGYAENVDASRQMASYSSLLLQADADTGYGNELNVYFTVRGFEDAGLAAVMIEDQVWPKRCGHMAGKSVIGADDMVRKIKAAVSAKRDPDFVIKARTDAAGPLGIEEAIRRLNMYAEAGADCLFADALLSAKDIEHVAKHVPAYTLSVNMGLGIRSRKTTPLLTPKQLEEMGVAQVSYPRMLTTAALKGMQNAMKVFMDEVVGKNTVVDRPDLLVSFEELNELMGLGLLDGLERKFNA</sequence>
<dbReference type="Proteomes" id="UP000214603">
    <property type="component" value="Unassembled WGS sequence"/>
</dbReference>
<dbReference type="OrthoDB" id="9771433at2"/>
<dbReference type="Gene3D" id="3.20.20.60">
    <property type="entry name" value="Phosphoenolpyruvate-binding domains"/>
    <property type="match status" value="1"/>
</dbReference>
<dbReference type="EMBL" id="NJIH01000019">
    <property type="protein sequence ID" value="OWT53725.1"/>
    <property type="molecule type" value="Genomic_DNA"/>
</dbReference>
<dbReference type="InterPro" id="IPR040442">
    <property type="entry name" value="Pyrv_kinase-like_dom_sf"/>
</dbReference>
<proteinExistence type="predicted"/>
<dbReference type="PROSITE" id="PS00161">
    <property type="entry name" value="ISOCITRATE_LYASE"/>
    <property type="match status" value="1"/>
</dbReference>
<dbReference type="GO" id="GO:0016833">
    <property type="term" value="F:oxo-acid-lyase activity"/>
    <property type="evidence" value="ECO:0007669"/>
    <property type="project" value="UniProtKB-ARBA"/>
</dbReference>
<dbReference type="Pfam" id="PF13714">
    <property type="entry name" value="PEP_mutase"/>
    <property type="match status" value="1"/>
</dbReference>
<organism evidence="1 2">
    <name type="scientific">Candidimonas nitroreducens</name>
    <dbReference type="NCBI Taxonomy" id="683354"/>
    <lineage>
        <taxon>Bacteria</taxon>
        <taxon>Pseudomonadati</taxon>
        <taxon>Pseudomonadota</taxon>
        <taxon>Betaproteobacteria</taxon>
        <taxon>Burkholderiales</taxon>
        <taxon>Alcaligenaceae</taxon>
        <taxon>Candidimonas</taxon>
    </lineage>
</organism>
<dbReference type="AlphaFoldDB" id="A0A225LWS6"/>
<protein>
    <submittedName>
        <fullName evidence="1">Carboxyvinyl-carboxyphosphonate phosphorylmutase</fullName>
    </submittedName>
</protein>
<keyword evidence="2" id="KW-1185">Reference proteome</keyword>
<comment type="caution">
    <text evidence="1">The sequence shown here is derived from an EMBL/GenBank/DDBJ whole genome shotgun (WGS) entry which is preliminary data.</text>
</comment>
<gene>
    <name evidence="1" type="ORF">CEY11_23675</name>
</gene>
<dbReference type="PANTHER" id="PTHR42905">
    <property type="entry name" value="PHOSPHOENOLPYRUVATE CARBOXYLASE"/>
    <property type="match status" value="1"/>
</dbReference>